<evidence type="ECO:0000256" key="5">
    <source>
        <dbReference type="ARBA" id="ARBA00023014"/>
    </source>
</evidence>
<dbReference type="SMART" id="SM00729">
    <property type="entry name" value="Elp3"/>
    <property type="match status" value="1"/>
</dbReference>
<evidence type="ECO:0000313" key="8">
    <source>
        <dbReference type="Proteomes" id="UP000095237"/>
    </source>
</evidence>
<proteinExistence type="predicted"/>
<dbReference type="EMBL" id="LNVX01000717">
    <property type="protein sequence ID" value="OEG69428.1"/>
    <property type="molecule type" value="Genomic_DNA"/>
</dbReference>
<feature type="non-terminal residue" evidence="7">
    <location>
        <position position="245"/>
    </location>
</feature>
<dbReference type="Gene3D" id="3.20.20.70">
    <property type="entry name" value="Aldolase class I"/>
    <property type="match status" value="1"/>
</dbReference>
<protein>
    <submittedName>
        <fullName evidence="7">[FeFe] hydrogenase H-cluster radical SAM maturase HydE</fullName>
    </submittedName>
</protein>
<dbReference type="SFLD" id="SFLDS00029">
    <property type="entry name" value="Radical_SAM"/>
    <property type="match status" value="1"/>
</dbReference>
<dbReference type="InterPro" id="IPR013785">
    <property type="entry name" value="Aldolase_TIM"/>
</dbReference>
<dbReference type="GO" id="GO:0046872">
    <property type="term" value="F:metal ion binding"/>
    <property type="evidence" value="ECO:0007669"/>
    <property type="project" value="UniProtKB-KW"/>
</dbReference>
<name>A0A1E5IHE1_ENDTX</name>
<sequence>MCVDIESILGKALQSNTLREKEILYLLETKDTKKLLSTADKIRKKYVGDEVHLRAIIEFSNYCKQNCLYCGLRRDNSNITRYRIEPHDIIESARKAKNYGYKTVVLQSGEDSYYTAEKMIKIISGIKDFDLALTLSIGEKTFEEYKAYRDAGADRYLLKIETSDETLYNKLNPGMTLKNRMLCIENIKKLGYEVGSGIIAGLPGQTLESIAKDIIYLKSIPADMAGIGPFIYHPDTPIENTKSNF</sequence>
<dbReference type="AlphaFoldDB" id="A0A1E5IHE1"/>
<evidence type="ECO:0000256" key="2">
    <source>
        <dbReference type="ARBA" id="ARBA00022691"/>
    </source>
</evidence>
<dbReference type="InterPro" id="IPR058240">
    <property type="entry name" value="rSAM_sf"/>
</dbReference>
<evidence type="ECO:0000313" key="7">
    <source>
        <dbReference type="EMBL" id="OEG69428.1"/>
    </source>
</evidence>
<organism evidence="7 8">
    <name type="scientific">Endomicrobium trichonymphae</name>
    <dbReference type="NCBI Taxonomy" id="1408204"/>
    <lineage>
        <taxon>Bacteria</taxon>
        <taxon>Pseudomonadati</taxon>
        <taxon>Elusimicrobiota</taxon>
        <taxon>Endomicrobiia</taxon>
        <taxon>Endomicrobiales</taxon>
        <taxon>Endomicrobiaceae</taxon>
        <taxon>Candidatus Endomicrobiellum</taxon>
    </lineage>
</organism>
<evidence type="ECO:0000256" key="3">
    <source>
        <dbReference type="ARBA" id="ARBA00022723"/>
    </source>
</evidence>
<gene>
    <name evidence="7" type="ORF">ATZ36_09625</name>
</gene>
<keyword evidence="4" id="KW-0408">Iron</keyword>
<dbReference type="Pfam" id="PF04055">
    <property type="entry name" value="Radical_SAM"/>
    <property type="match status" value="1"/>
</dbReference>
<dbReference type="GO" id="GO:0051536">
    <property type="term" value="F:iron-sulfur cluster binding"/>
    <property type="evidence" value="ECO:0007669"/>
    <property type="project" value="UniProtKB-KW"/>
</dbReference>
<dbReference type="PANTHER" id="PTHR43726:SF1">
    <property type="entry name" value="BIOTIN SYNTHASE"/>
    <property type="match status" value="1"/>
</dbReference>
<dbReference type="InterPro" id="IPR006638">
    <property type="entry name" value="Elp3/MiaA/NifB-like_rSAM"/>
</dbReference>
<evidence type="ECO:0000256" key="4">
    <source>
        <dbReference type="ARBA" id="ARBA00023004"/>
    </source>
</evidence>
<keyword evidence="2" id="KW-0949">S-adenosyl-L-methionine</keyword>
<feature type="domain" description="Radical SAM core" evidence="6">
    <location>
        <begin position="49"/>
        <end position="245"/>
    </location>
</feature>
<keyword evidence="5" id="KW-0411">Iron-sulfur</keyword>
<dbReference type="SFLD" id="SFLDG01060">
    <property type="entry name" value="BATS_domain_containing"/>
    <property type="match status" value="1"/>
</dbReference>
<dbReference type="Proteomes" id="UP000095237">
    <property type="component" value="Unassembled WGS sequence"/>
</dbReference>
<comment type="cofactor">
    <cofactor evidence="1">
        <name>[4Fe-4S] cluster</name>
        <dbReference type="ChEBI" id="CHEBI:49883"/>
    </cofactor>
</comment>
<evidence type="ECO:0000256" key="1">
    <source>
        <dbReference type="ARBA" id="ARBA00001966"/>
    </source>
</evidence>
<dbReference type="CDD" id="cd01335">
    <property type="entry name" value="Radical_SAM"/>
    <property type="match status" value="1"/>
</dbReference>
<dbReference type="PROSITE" id="PS51918">
    <property type="entry name" value="RADICAL_SAM"/>
    <property type="match status" value="1"/>
</dbReference>
<dbReference type="GO" id="GO:0016740">
    <property type="term" value="F:transferase activity"/>
    <property type="evidence" value="ECO:0007669"/>
    <property type="project" value="TreeGrafter"/>
</dbReference>
<reference evidence="7 8" key="1">
    <citation type="submission" date="2015-11" db="EMBL/GenBank/DDBJ databases">
        <title>Evidence for parallel genomic evolution in an endosymbiosis of termite gut flagellates.</title>
        <authorList>
            <person name="Zheng H."/>
        </authorList>
    </citation>
    <scope>NUCLEOTIDE SEQUENCE [LARGE SCALE GENOMIC DNA]</scope>
    <source>
        <strain evidence="7 8">CET450</strain>
    </source>
</reference>
<dbReference type="SFLD" id="SFLDG01280">
    <property type="entry name" value="HydE/PylB-like"/>
    <property type="match status" value="1"/>
</dbReference>
<accession>A0A1E5IHE1</accession>
<dbReference type="SUPFAM" id="SSF102114">
    <property type="entry name" value="Radical SAM enzymes"/>
    <property type="match status" value="1"/>
</dbReference>
<dbReference type="PANTHER" id="PTHR43726">
    <property type="entry name" value="3-METHYLORNITHINE SYNTHASE"/>
    <property type="match status" value="1"/>
</dbReference>
<evidence type="ECO:0000259" key="6">
    <source>
        <dbReference type="PROSITE" id="PS51918"/>
    </source>
</evidence>
<dbReference type="InterPro" id="IPR024021">
    <property type="entry name" value="FeFe-hyd_HydE_rSAM"/>
</dbReference>
<keyword evidence="3" id="KW-0479">Metal-binding</keyword>
<comment type="caution">
    <text evidence="7">The sequence shown here is derived from an EMBL/GenBank/DDBJ whole genome shotgun (WGS) entry which is preliminary data.</text>
</comment>
<dbReference type="NCBIfam" id="TIGR03956">
    <property type="entry name" value="rSAM_HydE"/>
    <property type="match status" value="1"/>
</dbReference>
<dbReference type="InterPro" id="IPR034422">
    <property type="entry name" value="HydE/PylB-like"/>
</dbReference>
<dbReference type="InterPro" id="IPR007197">
    <property type="entry name" value="rSAM"/>
</dbReference>
<dbReference type="SFLD" id="SFLDG01082">
    <property type="entry name" value="B12-binding_domain_containing"/>
    <property type="match status" value="1"/>
</dbReference>
<keyword evidence="8" id="KW-1185">Reference proteome</keyword>